<feature type="domain" description="Major facilitator superfamily (MFS) profile" evidence="5">
    <location>
        <begin position="223"/>
        <end position="419"/>
    </location>
</feature>
<evidence type="ECO:0000256" key="1">
    <source>
        <dbReference type="ARBA" id="ARBA00022692"/>
    </source>
</evidence>
<dbReference type="InterPro" id="IPR011701">
    <property type="entry name" value="MFS"/>
</dbReference>
<feature type="transmembrane region" description="Helical" evidence="4">
    <location>
        <begin position="181"/>
        <end position="202"/>
    </location>
</feature>
<dbReference type="PANTHER" id="PTHR23542">
    <property type="match status" value="1"/>
</dbReference>
<dbReference type="PROSITE" id="PS50850">
    <property type="entry name" value="MFS"/>
    <property type="match status" value="1"/>
</dbReference>
<feature type="transmembrane region" description="Helical" evidence="4">
    <location>
        <begin position="261"/>
        <end position="281"/>
    </location>
</feature>
<comment type="caution">
    <text evidence="6">The sequence shown here is derived from an EMBL/GenBank/DDBJ whole genome shotgun (WGS) entry which is preliminary data.</text>
</comment>
<dbReference type="AlphaFoldDB" id="A0A4R1J8L7"/>
<feature type="transmembrane region" description="Helical" evidence="4">
    <location>
        <begin position="293"/>
        <end position="314"/>
    </location>
</feature>
<evidence type="ECO:0000256" key="4">
    <source>
        <dbReference type="SAM" id="Phobius"/>
    </source>
</evidence>
<feature type="transmembrane region" description="Helical" evidence="4">
    <location>
        <begin position="222"/>
        <end position="241"/>
    </location>
</feature>
<feature type="transmembrane region" description="Helical" evidence="4">
    <location>
        <begin position="29"/>
        <end position="53"/>
    </location>
</feature>
<evidence type="ECO:0000313" key="6">
    <source>
        <dbReference type="EMBL" id="TCK46933.1"/>
    </source>
</evidence>
<keyword evidence="7" id="KW-1185">Reference proteome</keyword>
<dbReference type="GO" id="GO:0022857">
    <property type="term" value="F:transmembrane transporter activity"/>
    <property type="evidence" value="ECO:0007669"/>
    <property type="project" value="InterPro"/>
</dbReference>
<evidence type="ECO:0000256" key="3">
    <source>
        <dbReference type="ARBA" id="ARBA00023136"/>
    </source>
</evidence>
<protein>
    <submittedName>
        <fullName evidence="6">Putative MFS family arabinose efflux permease</fullName>
    </submittedName>
</protein>
<dbReference type="PANTHER" id="PTHR23542:SF1">
    <property type="entry name" value="MAJOR FACILITATOR SUPERFAMILY (MFS) PROFILE DOMAIN-CONTAINING PROTEIN"/>
    <property type="match status" value="1"/>
</dbReference>
<feature type="transmembrane region" description="Helical" evidence="4">
    <location>
        <begin position="320"/>
        <end position="343"/>
    </location>
</feature>
<keyword evidence="1 4" id="KW-0812">Transmembrane</keyword>
<dbReference type="EMBL" id="SMGD01000016">
    <property type="protein sequence ID" value="TCK46933.1"/>
    <property type="molecule type" value="Genomic_DNA"/>
</dbReference>
<dbReference type="InterPro" id="IPR036259">
    <property type="entry name" value="MFS_trans_sf"/>
</dbReference>
<dbReference type="Gene3D" id="1.20.1250.20">
    <property type="entry name" value="MFS general substrate transporter like domains"/>
    <property type="match status" value="2"/>
</dbReference>
<name>A0A4R1J8L7_9GAMM</name>
<organism evidence="6 7">
    <name type="scientific">Celerinatantimonas diazotrophica</name>
    <dbReference type="NCBI Taxonomy" id="412034"/>
    <lineage>
        <taxon>Bacteria</taxon>
        <taxon>Pseudomonadati</taxon>
        <taxon>Pseudomonadota</taxon>
        <taxon>Gammaproteobacteria</taxon>
        <taxon>Celerinatantimonadaceae</taxon>
        <taxon>Celerinatantimonas</taxon>
    </lineage>
</organism>
<dbReference type="SUPFAM" id="SSF103473">
    <property type="entry name" value="MFS general substrate transporter"/>
    <property type="match status" value="1"/>
</dbReference>
<feature type="transmembrane region" description="Helical" evidence="4">
    <location>
        <begin position="382"/>
        <end position="403"/>
    </location>
</feature>
<accession>A0A4R1J8L7</accession>
<feature type="transmembrane region" description="Helical" evidence="4">
    <location>
        <begin position="350"/>
        <end position="370"/>
    </location>
</feature>
<evidence type="ECO:0000259" key="5">
    <source>
        <dbReference type="PROSITE" id="PS50850"/>
    </source>
</evidence>
<dbReference type="Proteomes" id="UP000295565">
    <property type="component" value="Unassembled WGS sequence"/>
</dbReference>
<sequence length="419" mass="44531">MCIIGVFIHFNVDSMANPYRRMLATPGAVALMMTSFFIKLPQAMVSIGLITMLVQHHQLYWLAGGVAATYTLVNAFLSPQISKLVDRFGQSRVLPFVSSFSMSMLLVLLAVVHFNAALPWYFIFAALAGTMPNMSAMARARWTELFRHSPMLHTAFSLDSVLTEAAYVIGPTLSIGLSTSLFAEAGPLLAVIILIFGLTIFLCQRKSEPQINKDMPVQKGSVLAIASIRVILLSFLALGTIGGAMDVVVVAFAKAQHLPQAASFILAAYALGSMVAGLVFGLIRVKIPMENQLLISAIATAVTILLPAISPNVVVMTGTAFVAGMSFAPTVVIVMNLCSLILPPAKLTEGLTWVSTGIGCGVALGGTISGRVIDTFGARAGFSVPVLAGIVVLLAAFWGMRILRQDRASAKELARSISV</sequence>
<proteinExistence type="predicted"/>
<dbReference type="InterPro" id="IPR020846">
    <property type="entry name" value="MFS_dom"/>
</dbReference>
<keyword evidence="2 4" id="KW-1133">Transmembrane helix</keyword>
<keyword evidence="3 4" id="KW-0472">Membrane</keyword>
<evidence type="ECO:0000313" key="7">
    <source>
        <dbReference type="Proteomes" id="UP000295565"/>
    </source>
</evidence>
<feature type="transmembrane region" description="Helical" evidence="4">
    <location>
        <begin position="59"/>
        <end position="81"/>
    </location>
</feature>
<dbReference type="Pfam" id="PF07690">
    <property type="entry name" value="MFS_1"/>
    <property type="match status" value="1"/>
</dbReference>
<gene>
    <name evidence="6" type="ORF">EV690_3082</name>
</gene>
<reference evidence="6 7" key="1">
    <citation type="submission" date="2019-03" db="EMBL/GenBank/DDBJ databases">
        <title>Genomic Encyclopedia of Type Strains, Phase IV (KMG-IV): sequencing the most valuable type-strain genomes for metagenomic binning, comparative biology and taxonomic classification.</title>
        <authorList>
            <person name="Goeker M."/>
        </authorList>
    </citation>
    <scope>NUCLEOTIDE SEQUENCE [LARGE SCALE GENOMIC DNA]</scope>
    <source>
        <strain evidence="6 7">DSM 18577</strain>
    </source>
</reference>
<evidence type="ECO:0000256" key="2">
    <source>
        <dbReference type="ARBA" id="ARBA00022989"/>
    </source>
</evidence>